<reference evidence="1 2" key="1">
    <citation type="submission" date="2016-10" db="EMBL/GenBank/DDBJ databases">
        <authorList>
            <person name="de Groot N.N."/>
        </authorList>
    </citation>
    <scope>NUCLEOTIDE SEQUENCE [LARGE SCALE GENOMIC DNA]</scope>
    <source>
        <strain evidence="1 2">B25</strain>
    </source>
</reference>
<proteinExistence type="predicted"/>
<protein>
    <submittedName>
        <fullName evidence="1">Uncharacterized protein</fullName>
    </submittedName>
</protein>
<dbReference type="EMBL" id="FOFU01000001">
    <property type="protein sequence ID" value="SEP82250.1"/>
    <property type="molecule type" value="Genomic_DNA"/>
</dbReference>
<organism evidence="1 2">
    <name type="scientific">Treponema bryantii</name>
    <dbReference type="NCBI Taxonomy" id="163"/>
    <lineage>
        <taxon>Bacteria</taxon>
        <taxon>Pseudomonadati</taxon>
        <taxon>Spirochaetota</taxon>
        <taxon>Spirochaetia</taxon>
        <taxon>Spirochaetales</taxon>
        <taxon>Treponemataceae</taxon>
        <taxon>Treponema</taxon>
    </lineage>
</organism>
<sequence length="94" mass="11044">MNTEQLRDVLTTQLSEVQKIRMNVVLAINEYCKDEQHLDYEGVVGVGSALEDGVNSLWFLATWIEDRLNENTELRKRNKSRYKKVRKAYGYTYP</sequence>
<name>A0A1H9AZP2_9SPIR</name>
<keyword evidence="2" id="KW-1185">Reference proteome</keyword>
<accession>A0A1H9AZP2</accession>
<gene>
    <name evidence="1" type="ORF">SAMN04487977_101529</name>
</gene>
<dbReference type="RefSeq" id="WP_074640625.1">
    <property type="nucleotide sequence ID" value="NZ_FOFU01000001.1"/>
</dbReference>
<dbReference type="AlphaFoldDB" id="A0A1H9AZP2"/>
<evidence type="ECO:0000313" key="2">
    <source>
        <dbReference type="Proteomes" id="UP000182360"/>
    </source>
</evidence>
<evidence type="ECO:0000313" key="1">
    <source>
        <dbReference type="EMBL" id="SEP82250.1"/>
    </source>
</evidence>
<dbReference type="Proteomes" id="UP000182360">
    <property type="component" value="Unassembled WGS sequence"/>
</dbReference>